<protein>
    <submittedName>
        <fullName evidence="1">Integrase_H2C2 domain-containing protein</fullName>
    </submittedName>
</protein>
<comment type="caution">
    <text evidence="1">The sequence shown here is derived from an EMBL/GenBank/DDBJ whole genome shotgun (WGS) entry which is preliminary data.</text>
</comment>
<dbReference type="EMBL" id="BMAU01021432">
    <property type="protein sequence ID" value="GFY35491.1"/>
    <property type="molecule type" value="Genomic_DNA"/>
</dbReference>
<gene>
    <name evidence="1" type="ORF">TNCV_195941</name>
</gene>
<organism evidence="1 2">
    <name type="scientific">Trichonephila clavipes</name>
    <name type="common">Golden silk orbweaver</name>
    <name type="synonym">Nephila clavipes</name>
    <dbReference type="NCBI Taxonomy" id="2585209"/>
    <lineage>
        <taxon>Eukaryota</taxon>
        <taxon>Metazoa</taxon>
        <taxon>Ecdysozoa</taxon>
        <taxon>Arthropoda</taxon>
        <taxon>Chelicerata</taxon>
        <taxon>Arachnida</taxon>
        <taxon>Araneae</taxon>
        <taxon>Araneomorphae</taxon>
        <taxon>Entelegynae</taxon>
        <taxon>Araneoidea</taxon>
        <taxon>Nephilidae</taxon>
        <taxon>Trichonephila</taxon>
    </lineage>
</organism>
<dbReference type="AlphaFoldDB" id="A0A8X7BKN9"/>
<keyword evidence="2" id="KW-1185">Reference proteome</keyword>
<proteinExistence type="predicted"/>
<evidence type="ECO:0000313" key="2">
    <source>
        <dbReference type="Proteomes" id="UP000887159"/>
    </source>
</evidence>
<sequence length="132" mass="15767">MELKLGWVLMGKSQTTGDENSIAALVTSLLVHNQGIRNLWELEAIGIRDPFEWKSRDEIDKVVKDHLMENLRKDSEGRYEVKLPWMQDKNLPEYRDVAERRLERTTTKLKLERKYDAYIRYDVRGVVKRRYN</sequence>
<name>A0A8X7BKN9_TRICX</name>
<evidence type="ECO:0000313" key="1">
    <source>
        <dbReference type="EMBL" id="GFY35491.1"/>
    </source>
</evidence>
<dbReference type="Proteomes" id="UP000887159">
    <property type="component" value="Unassembled WGS sequence"/>
</dbReference>
<reference evidence="1" key="1">
    <citation type="submission" date="2020-08" db="EMBL/GenBank/DDBJ databases">
        <title>Multicomponent nature underlies the extraordinary mechanical properties of spider dragline silk.</title>
        <authorList>
            <person name="Kono N."/>
            <person name="Nakamura H."/>
            <person name="Mori M."/>
            <person name="Yoshida Y."/>
            <person name="Ohtoshi R."/>
            <person name="Malay A.D."/>
            <person name="Moran D.A.P."/>
            <person name="Tomita M."/>
            <person name="Numata K."/>
            <person name="Arakawa K."/>
        </authorList>
    </citation>
    <scope>NUCLEOTIDE SEQUENCE</scope>
</reference>
<accession>A0A8X7BKN9</accession>